<keyword evidence="1" id="KW-0812">Transmembrane</keyword>
<dbReference type="KEGG" id="ehn:H9Q80_09755"/>
<feature type="transmembrane region" description="Helical" evidence="1">
    <location>
        <begin position="319"/>
        <end position="342"/>
    </location>
</feature>
<feature type="transmembrane region" description="Helical" evidence="1">
    <location>
        <begin position="70"/>
        <end position="94"/>
    </location>
</feature>
<feature type="transmembrane region" description="Helical" evidence="1">
    <location>
        <begin position="166"/>
        <end position="192"/>
    </location>
</feature>
<evidence type="ECO:0000256" key="1">
    <source>
        <dbReference type="SAM" id="Phobius"/>
    </source>
</evidence>
<dbReference type="AlphaFoldDB" id="A0A7G9GTQ8"/>
<accession>A0A7G9GTQ8</accession>
<keyword evidence="3" id="KW-1185">Reference proteome</keyword>
<gene>
    <name evidence="2" type="ORF">H9Q80_09755</name>
</gene>
<name>A0A7G9GTQ8_9FIRM</name>
<evidence type="ECO:0000313" key="2">
    <source>
        <dbReference type="EMBL" id="QNM14190.1"/>
    </source>
</evidence>
<reference evidence="2 3" key="1">
    <citation type="submission" date="2020-08" db="EMBL/GenBank/DDBJ databases">
        <authorList>
            <person name="Liu C."/>
            <person name="Sun Q."/>
        </authorList>
    </citation>
    <scope>NUCLEOTIDE SEQUENCE [LARGE SCALE GENOMIC DNA]</scope>
    <source>
        <strain evidence="2 3">NSJ-61</strain>
    </source>
</reference>
<keyword evidence="1" id="KW-1133">Transmembrane helix</keyword>
<feature type="transmembrane region" description="Helical" evidence="1">
    <location>
        <begin position="115"/>
        <end position="141"/>
    </location>
</feature>
<sequence length="448" mass="50704">MEILRFAYDNLKRNPKNAYFFAFSIIVASAVITLFFSILGNPYYGISSMSDYVTYAIGSADFDGGIGNGIFAMILSLMMISICVITVFFSNKFFLISKVEDISVMMISGCNVIRLGYFLIVQNFIVLLISAPIGALVGFGLHPMINYLIYKEMAISAPLFAFSMDAMVYCVTTLFMVGFWLILVDAGFVYRMDLNSLLKAKKAMNPIGKSKSVYFKIFYVVVYAYILYFLCTLDFTHVNFFFMIYVSVGIACGPANIFKYIYPEAVTWVKNKLFPTDHHRVISTGNLRYSIITSGMLVTIILIDVSILFFYLCKFRHDAATFMVVLLSYIVSLVLICVCIGYKLSSDALNKKLIFHNMISIGYLKSDIKTIILQEMAGFFFLIILTCFPLLFIISFMFVLFDTITPAFMAGMLLIFVAMISFAGVVMYRIYVNLIFKEAIDKPIVNEE</sequence>
<feature type="transmembrane region" description="Helical" evidence="1">
    <location>
        <begin position="213"/>
        <end position="230"/>
    </location>
</feature>
<feature type="transmembrane region" description="Helical" evidence="1">
    <location>
        <begin position="289"/>
        <end position="313"/>
    </location>
</feature>
<feature type="transmembrane region" description="Helical" evidence="1">
    <location>
        <begin position="242"/>
        <end position="262"/>
    </location>
</feature>
<proteinExistence type="predicted"/>
<evidence type="ECO:0000313" key="3">
    <source>
        <dbReference type="Proteomes" id="UP000515856"/>
    </source>
</evidence>
<organism evidence="2 3">
    <name type="scientific">[Eubacterium] hominis</name>
    <dbReference type="NCBI Taxonomy" id="2764325"/>
    <lineage>
        <taxon>Bacteria</taxon>
        <taxon>Bacillati</taxon>
        <taxon>Bacillota</taxon>
        <taxon>Erysipelotrichia</taxon>
        <taxon>Erysipelotrichales</taxon>
        <taxon>Erysipelotrichaceae</taxon>
        <taxon>Amedibacillus</taxon>
    </lineage>
</organism>
<dbReference type="Proteomes" id="UP000515856">
    <property type="component" value="Chromosome"/>
</dbReference>
<keyword evidence="1" id="KW-0472">Membrane</keyword>
<dbReference type="RefSeq" id="WP_117454874.1">
    <property type="nucleotide sequence ID" value="NZ_CP060636.1"/>
</dbReference>
<feature type="transmembrane region" description="Helical" evidence="1">
    <location>
        <begin position="379"/>
        <end position="401"/>
    </location>
</feature>
<protein>
    <submittedName>
        <fullName evidence="2">ABC transporter permease</fullName>
    </submittedName>
</protein>
<dbReference type="EMBL" id="CP060636">
    <property type="protein sequence ID" value="QNM14190.1"/>
    <property type="molecule type" value="Genomic_DNA"/>
</dbReference>
<feature type="transmembrane region" description="Helical" evidence="1">
    <location>
        <begin position="407"/>
        <end position="428"/>
    </location>
</feature>
<feature type="transmembrane region" description="Helical" evidence="1">
    <location>
        <begin position="20"/>
        <end position="39"/>
    </location>
</feature>